<name>A0A6N6JB65_9RHOB</name>
<evidence type="ECO:0000313" key="2">
    <source>
        <dbReference type="Proteomes" id="UP000436822"/>
    </source>
</evidence>
<reference evidence="1 2" key="1">
    <citation type="submission" date="2019-12" db="EMBL/GenBank/DDBJ databases">
        <title>Litoreibacter badius sp. nov., a novel bacteriochlorophyll a-containing bacterium in the genus Litoreibacter.</title>
        <authorList>
            <person name="Kanamuro M."/>
            <person name="Takabe Y."/>
            <person name="Mori K."/>
            <person name="Takaichi S."/>
            <person name="Hanada S."/>
        </authorList>
    </citation>
    <scope>NUCLEOTIDE SEQUENCE [LARGE SCALE GENOMIC DNA]</scope>
    <source>
        <strain evidence="1 2">K6</strain>
    </source>
</reference>
<proteinExistence type="predicted"/>
<keyword evidence="2" id="KW-1185">Reference proteome</keyword>
<accession>A0A6N6JB65</accession>
<dbReference type="Proteomes" id="UP000436822">
    <property type="component" value="Unassembled WGS sequence"/>
</dbReference>
<protein>
    <submittedName>
        <fullName evidence="1">Uncharacterized protein</fullName>
    </submittedName>
</protein>
<evidence type="ECO:0000313" key="1">
    <source>
        <dbReference type="EMBL" id="GFE63237.1"/>
    </source>
</evidence>
<comment type="caution">
    <text evidence="1">The sequence shown here is derived from an EMBL/GenBank/DDBJ whole genome shotgun (WGS) entry which is preliminary data.</text>
</comment>
<gene>
    <name evidence="1" type="ORF">KIN_03110</name>
</gene>
<organism evidence="1 2">
    <name type="scientific">Litoreibacter roseus</name>
    <dbReference type="NCBI Taxonomy" id="2601869"/>
    <lineage>
        <taxon>Bacteria</taxon>
        <taxon>Pseudomonadati</taxon>
        <taxon>Pseudomonadota</taxon>
        <taxon>Alphaproteobacteria</taxon>
        <taxon>Rhodobacterales</taxon>
        <taxon>Roseobacteraceae</taxon>
        <taxon>Litoreibacter</taxon>
    </lineage>
</organism>
<dbReference type="AlphaFoldDB" id="A0A6N6JB65"/>
<dbReference type="EMBL" id="BLJE01000001">
    <property type="protein sequence ID" value="GFE63237.1"/>
    <property type="molecule type" value="Genomic_DNA"/>
</dbReference>
<sequence>MDGEEKRVGPCDSFAIHRKPPMAANASNPARSWTVSLPLVTKAMDTAALSEIFHVGYMFKDGEIRRT</sequence>